<dbReference type="EMBL" id="JAFBMS010000483">
    <property type="protein sequence ID" value="KAG9330712.1"/>
    <property type="molecule type" value="Genomic_DNA"/>
</dbReference>
<dbReference type="AlphaFoldDB" id="A0A8T2MZ28"/>
<evidence type="ECO:0000256" key="2">
    <source>
        <dbReference type="SAM" id="Phobius"/>
    </source>
</evidence>
<feature type="region of interest" description="Disordered" evidence="1">
    <location>
        <begin position="197"/>
        <end position="253"/>
    </location>
</feature>
<proteinExistence type="predicted"/>
<feature type="non-terminal residue" evidence="3">
    <location>
        <position position="333"/>
    </location>
</feature>
<keyword evidence="2" id="KW-0472">Membrane</keyword>
<feature type="compositionally biased region" description="Acidic residues" evidence="1">
    <location>
        <begin position="200"/>
        <end position="212"/>
    </location>
</feature>
<comment type="caution">
    <text evidence="3">The sequence shown here is derived from an EMBL/GenBank/DDBJ whole genome shotgun (WGS) entry which is preliminary data.</text>
</comment>
<dbReference type="Proteomes" id="UP000824540">
    <property type="component" value="Unassembled WGS sequence"/>
</dbReference>
<reference evidence="3" key="1">
    <citation type="thesis" date="2021" institute="BYU ScholarsArchive" country="Provo, UT, USA">
        <title>Applications of and Algorithms for Genome Assembly and Genomic Analyses with an Emphasis on Marine Teleosts.</title>
        <authorList>
            <person name="Pickett B.D."/>
        </authorList>
    </citation>
    <scope>NUCLEOTIDE SEQUENCE</scope>
    <source>
        <strain evidence="3">HI-2016</strain>
    </source>
</reference>
<accession>A0A8T2MZ28</accession>
<protein>
    <submittedName>
        <fullName evidence="3">Uncharacterized protein</fullName>
    </submittedName>
</protein>
<dbReference type="OrthoDB" id="262529at2759"/>
<sequence length="333" mass="36329">DEQFCSGSRLPCGRLAADGRPLQVISIKPSTMWFGERSRKTSVVVSLCSGGVLFVACAVGVSLFVACAVGIKDFLSYTRPVNIYPSVNPPGRTLEDVKELLKPMCREYAGTGEVVYKPLGTLKRAKVERLSSDSDSEEDELFEDDIVTPWRRKLQGKWELPFSLFSSNSEKTSPSRCVEEELHAETHLGQMRLNYMDCTESNDDDDEEEEGSELTADILPAGRAVSRSLERGTSEGGGQQRAPPDVGPGLDAPSWEVFFKVDTAGLSDEGSELDSSQDSRALSPGAARSLSPPLSTAQCGNEWVQQGRGWCMKAVLSTCRGSYVALWQMAHLT</sequence>
<keyword evidence="2" id="KW-1133">Transmembrane helix</keyword>
<feature type="transmembrane region" description="Helical" evidence="2">
    <location>
        <begin position="43"/>
        <end position="71"/>
    </location>
</feature>
<organism evidence="3 4">
    <name type="scientific">Albula glossodonta</name>
    <name type="common">roundjaw bonefish</name>
    <dbReference type="NCBI Taxonomy" id="121402"/>
    <lineage>
        <taxon>Eukaryota</taxon>
        <taxon>Metazoa</taxon>
        <taxon>Chordata</taxon>
        <taxon>Craniata</taxon>
        <taxon>Vertebrata</taxon>
        <taxon>Euteleostomi</taxon>
        <taxon>Actinopterygii</taxon>
        <taxon>Neopterygii</taxon>
        <taxon>Teleostei</taxon>
        <taxon>Albuliformes</taxon>
        <taxon>Albulidae</taxon>
        <taxon>Albula</taxon>
    </lineage>
</organism>
<feature type="region of interest" description="Disordered" evidence="1">
    <location>
        <begin position="267"/>
        <end position="298"/>
    </location>
</feature>
<evidence type="ECO:0000313" key="4">
    <source>
        <dbReference type="Proteomes" id="UP000824540"/>
    </source>
</evidence>
<keyword evidence="4" id="KW-1185">Reference proteome</keyword>
<keyword evidence="2" id="KW-0812">Transmembrane</keyword>
<feature type="non-terminal residue" evidence="3">
    <location>
        <position position="1"/>
    </location>
</feature>
<gene>
    <name evidence="3" type="ORF">JZ751_022387</name>
</gene>
<evidence type="ECO:0000256" key="1">
    <source>
        <dbReference type="SAM" id="MobiDB-lite"/>
    </source>
</evidence>
<name>A0A8T2MZ28_9TELE</name>
<evidence type="ECO:0000313" key="3">
    <source>
        <dbReference type="EMBL" id="KAG9330712.1"/>
    </source>
</evidence>